<dbReference type="FunFam" id="3.30.530.20:FF:000009">
    <property type="entry name" value="StAR related lipid transfer domain containing 13"/>
    <property type="match status" value="1"/>
</dbReference>
<dbReference type="eggNOG" id="KOG2200">
    <property type="taxonomic scope" value="Eukaryota"/>
</dbReference>
<feature type="region of interest" description="Disordered" evidence="4">
    <location>
        <begin position="1"/>
        <end position="24"/>
    </location>
</feature>
<feature type="compositionally biased region" description="Low complexity" evidence="4">
    <location>
        <begin position="195"/>
        <end position="204"/>
    </location>
</feature>
<dbReference type="EMBL" id="AGCU01037656">
    <property type="status" value="NOT_ANNOTATED_CDS"/>
    <property type="molecule type" value="Genomic_DNA"/>
</dbReference>
<dbReference type="InterPro" id="IPR008936">
    <property type="entry name" value="Rho_GTPase_activation_prot"/>
</dbReference>
<dbReference type="Ensembl" id="ENSPSIT00000017674.1">
    <property type="protein sequence ID" value="ENSPSIP00000017595.1"/>
    <property type="gene ID" value="ENSPSIG00000015572.1"/>
</dbReference>
<evidence type="ECO:0000256" key="2">
    <source>
        <dbReference type="ARBA" id="ARBA00022468"/>
    </source>
</evidence>
<dbReference type="Pfam" id="PF00620">
    <property type="entry name" value="RhoGAP"/>
    <property type="match status" value="1"/>
</dbReference>
<dbReference type="AlphaFoldDB" id="K7GBD4"/>
<feature type="compositionally biased region" description="Low complexity" evidence="4">
    <location>
        <begin position="328"/>
        <end position="350"/>
    </location>
</feature>
<dbReference type="GO" id="GO:0030036">
    <property type="term" value="P:actin cytoskeleton organization"/>
    <property type="evidence" value="ECO:0007669"/>
    <property type="project" value="TreeGrafter"/>
</dbReference>
<proteinExistence type="predicted"/>
<dbReference type="RefSeq" id="XP_006115811.1">
    <property type="nucleotide sequence ID" value="XM_006115749.4"/>
</dbReference>
<dbReference type="CDD" id="cd09538">
    <property type="entry name" value="SAM_DLC1_2-like"/>
    <property type="match status" value="1"/>
</dbReference>
<dbReference type="Gene3D" id="1.10.287.2070">
    <property type="match status" value="1"/>
</dbReference>
<evidence type="ECO:0000256" key="3">
    <source>
        <dbReference type="ARBA" id="ARBA00022553"/>
    </source>
</evidence>
<dbReference type="EMBL" id="AGCU01037654">
    <property type="status" value="NOT_ANNOTATED_CDS"/>
    <property type="molecule type" value="Genomic_DNA"/>
</dbReference>
<dbReference type="HOGENOM" id="CLU_004367_0_0_1"/>
<dbReference type="EMBL" id="AGCU01037658">
    <property type="status" value="NOT_ANNOTATED_CDS"/>
    <property type="molecule type" value="Genomic_DNA"/>
</dbReference>
<dbReference type="FunFam" id="1.10.555.10:FF:000007">
    <property type="entry name" value="rho GTPase-activating protein 7 isoform X2"/>
    <property type="match status" value="1"/>
</dbReference>
<dbReference type="Proteomes" id="UP000007267">
    <property type="component" value="Unassembled WGS sequence"/>
</dbReference>
<dbReference type="Pfam" id="PF01852">
    <property type="entry name" value="START"/>
    <property type="match status" value="1"/>
</dbReference>
<evidence type="ECO:0000256" key="4">
    <source>
        <dbReference type="SAM" id="MobiDB-lite"/>
    </source>
</evidence>
<keyword evidence="2" id="KW-0343">GTPase activation</keyword>
<dbReference type="SMART" id="SM00234">
    <property type="entry name" value="START"/>
    <property type="match status" value="1"/>
</dbReference>
<evidence type="ECO:0000313" key="8">
    <source>
        <dbReference type="Proteomes" id="UP000007267"/>
    </source>
</evidence>
<dbReference type="EMBL" id="AGCU01037657">
    <property type="status" value="NOT_ANNOTATED_CDS"/>
    <property type="molecule type" value="Genomic_DNA"/>
</dbReference>
<dbReference type="Gene3D" id="3.30.530.20">
    <property type="match status" value="1"/>
</dbReference>
<dbReference type="InterPro" id="IPR002913">
    <property type="entry name" value="START_lipid-bd_dom"/>
</dbReference>
<reference evidence="8" key="2">
    <citation type="journal article" date="2013" name="Nat. Genet.">
        <title>The draft genomes of soft-shell turtle and green sea turtle yield insights into the development and evolution of the turtle-specific body plan.</title>
        <authorList>
            <person name="Wang Z."/>
            <person name="Pascual-Anaya J."/>
            <person name="Zadissa A."/>
            <person name="Li W."/>
            <person name="Niimura Y."/>
            <person name="Huang Z."/>
            <person name="Li C."/>
            <person name="White S."/>
            <person name="Xiong Z."/>
            <person name="Fang D."/>
            <person name="Wang B."/>
            <person name="Ming Y."/>
            <person name="Chen Y."/>
            <person name="Zheng Y."/>
            <person name="Kuraku S."/>
            <person name="Pignatelli M."/>
            <person name="Herrero J."/>
            <person name="Beal K."/>
            <person name="Nozawa M."/>
            <person name="Li Q."/>
            <person name="Wang J."/>
            <person name="Zhang H."/>
            <person name="Yu L."/>
            <person name="Shigenobu S."/>
            <person name="Wang J."/>
            <person name="Liu J."/>
            <person name="Flicek P."/>
            <person name="Searle S."/>
            <person name="Wang J."/>
            <person name="Kuratani S."/>
            <person name="Yin Y."/>
            <person name="Aken B."/>
            <person name="Zhang G."/>
            <person name="Irie N."/>
        </authorList>
    </citation>
    <scope>NUCLEOTIDE SEQUENCE [LARGE SCALE GENOMIC DNA]</scope>
    <source>
        <strain evidence="8">Daiwa-1</strain>
    </source>
</reference>
<dbReference type="Pfam" id="PF07647">
    <property type="entry name" value="SAM_2"/>
    <property type="match status" value="1"/>
</dbReference>
<dbReference type="PROSITE" id="PS50238">
    <property type="entry name" value="RHOGAP"/>
    <property type="match status" value="1"/>
</dbReference>
<dbReference type="SUPFAM" id="SSF48350">
    <property type="entry name" value="GTPase activation domain, GAP"/>
    <property type="match status" value="1"/>
</dbReference>
<keyword evidence="3" id="KW-0597">Phosphoprotein</keyword>
<dbReference type="PANTHER" id="PTHR12659">
    <property type="entry name" value="RHO-TYPE GTPASE ACTIVATING PROTEIN"/>
    <property type="match status" value="1"/>
</dbReference>
<dbReference type="GO" id="GO:0005096">
    <property type="term" value="F:GTPase activator activity"/>
    <property type="evidence" value="ECO:0007669"/>
    <property type="project" value="UniProtKB-KW"/>
</dbReference>
<dbReference type="EMBL" id="AGCU01037653">
    <property type="status" value="NOT_ANNOTATED_CDS"/>
    <property type="molecule type" value="Genomic_DNA"/>
</dbReference>
<dbReference type="OrthoDB" id="10003330at2759"/>
<keyword evidence="8" id="KW-1185">Reference proteome</keyword>
<evidence type="ECO:0000259" key="6">
    <source>
        <dbReference type="PROSITE" id="PS50848"/>
    </source>
</evidence>
<feature type="region of interest" description="Disordered" evidence="4">
    <location>
        <begin position="323"/>
        <end position="350"/>
    </location>
</feature>
<dbReference type="InterPro" id="IPR000198">
    <property type="entry name" value="RhoGAP_dom"/>
</dbReference>
<dbReference type="EMBL" id="AGCU01037659">
    <property type="status" value="NOT_ANNOTATED_CDS"/>
    <property type="molecule type" value="Genomic_DNA"/>
</dbReference>
<dbReference type="EMBL" id="AGCU01037660">
    <property type="status" value="NOT_ANNOTATED_CDS"/>
    <property type="molecule type" value="Genomic_DNA"/>
</dbReference>
<dbReference type="SUPFAM" id="SSF47769">
    <property type="entry name" value="SAM/Pointed domain"/>
    <property type="match status" value="1"/>
</dbReference>
<accession>K7GBD4</accession>
<dbReference type="SMART" id="SM00324">
    <property type="entry name" value="RhoGAP"/>
    <property type="match status" value="1"/>
</dbReference>
<name>K7GBD4_PELSI</name>
<dbReference type="OMA" id="EHIKDST"/>
<dbReference type="KEGG" id="pss:102454521"/>
<reference evidence="7" key="3">
    <citation type="submission" date="2025-08" db="UniProtKB">
        <authorList>
            <consortium name="Ensembl"/>
        </authorList>
    </citation>
    <scope>IDENTIFICATION</scope>
</reference>
<organism evidence="7 8">
    <name type="scientific">Pelodiscus sinensis</name>
    <name type="common">Chinese softshell turtle</name>
    <name type="synonym">Trionyx sinensis</name>
    <dbReference type="NCBI Taxonomy" id="13735"/>
    <lineage>
        <taxon>Eukaryota</taxon>
        <taxon>Metazoa</taxon>
        <taxon>Chordata</taxon>
        <taxon>Craniata</taxon>
        <taxon>Vertebrata</taxon>
        <taxon>Euteleostomi</taxon>
        <taxon>Archelosauria</taxon>
        <taxon>Testudinata</taxon>
        <taxon>Testudines</taxon>
        <taxon>Cryptodira</taxon>
        <taxon>Trionychia</taxon>
        <taxon>Trionychidae</taxon>
        <taxon>Pelodiscus</taxon>
    </lineage>
</organism>
<dbReference type="GeneTree" id="ENSGT00950000183061"/>
<dbReference type="Gene3D" id="1.10.555.10">
    <property type="entry name" value="Rho GTPase activation protein"/>
    <property type="match status" value="1"/>
</dbReference>
<dbReference type="SUPFAM" id="SSF55961">
    <property type="entry name" value="Bet v1-like"/>
    <property type="match status" value="1"/>
</dbReference>
<dbReference type="CDD" id="cd04375">
    <property type="entry name" value="RhoGAP_DLC1"/>
    <property type="match status" value="1"/>
</dbReference>
<dbReference type="CDD" id="cd08869">
    <property type="entry name" value="START_RhoGAP"/>
    <property type="match status" value="1"/>
</dbReference>
<evidence type="ECO:0000259" key="5">
    <source>
        <dbReference type="PROSITE" id="PS50238"/>
    </source>
</evidence>
<dbReference type="InterPro" id="IPR023393">
    <property type="entry name" value="START-like_dom_sf"/>
</dbReference>
<dbReference type="InterPro" id="IPR001660">
    <property type="entry name" value="SAM"/>
</dbReference>
<dbReference type="GO" id="GO:0035023">
    <property type="term" value="P:regulation of Rho protein signal transduction"/>
    <property type="evidence" value="ECO:0007669"/>
    <property type="project" value="TreeGrafter"/>
</dbReference>
<feature type="domain" description="START" evidence="6">
    <location>
        <begin position="910"/>
        <end position="1110"/>
    </location>
</feature>
<feature type="domain" description="Rho-GAP" evidence="5">
    <location>
        <begin position="663"/>
        <end position="870"/>
    </location>
</feature>
<dbReference type="GO" id="GO:0008289">
    <property type="term" value="F:lipid binding"/>
    <property type="evidence" value="ECO:0007669"/>
    <property type="project" value="InterPro"/>
</dbReference>
<comment type="subcellular location">
    <subcellularLocation>
        <location evidence="1">Membrane</location>
        <topology evidence="1">Peripheral membrane protein</topology>
    </subcellularLocation>
</comment>
<dbReference type="InterPro" id="IPR013761">
    <property type="entry name" value="SAM/pointed_sf"/>
</dbReference>
<protein>
    <submittedName>
        <fullName evidence="7">Rho GTPase-activating protein 7-like</fullName>
    </submittedName>
</protein>
<dbReference type="PANTHER" id="PTHR12659:SF4">
    <property type="entry name" value="RHO-GAP DOMAIN-CONTAINING PROTEIN"/>
    <property type="match status" value="1"/>
</dbReference>
<feature type="region of interest" description="Disordered" evidence="4">
    <location>
        <begin position="161"/>
        <end position="204"/>
    </location>
</feature>
<evidence type="ECO:0000313" key="7">
    <source>
        <dbReference type="Ensembl" id="ENSPSIP00000017595.1"/>
    </source>
</evidence>
<dbReference type="GeneID" id="102454521"/>
<reference evidence="7" key="4">
    <citation type="submission" date="2025-09" db="UniProtKB">
        <authorList>
            <consortium name="Ensembl"/>
        </authorList>
    </citation>
    <scope>IDENTIFICATION</scope>
</reference>
<dbReference type="GO" id="GO:0007165">
    <property type="term" value="P:signal transduction"/>
    <property type="evidence" value="ECO:0007669"/>
    <property type="project" value="InterPro"/>
</dbReference>
<dbReference type="EMBL" id="AGCU01037655">
    <property type="status" value="NOT_ANNOTATED_CDS"/>
    <property type="molecule type" value="Genomic_DNA"/>
</dbReference>
<dbReference type="GO" id="GO:0016020">
    <property type="term" value="C:membrane"/>
    <property type="evidence" value="ECO:0007669"/>
    <property type="project" value="UniProtKB-SubCell"/>
</dbReference>
<dbReference type="PROSITE" id="PS50848">
    <property type="entry name" value="START"/>
    <property type="match status" value="1"/>
</dbReference>
<evidence type="ECO:0000256" key="1">
    <source>
        <dbReference type="ARBA" id="ARBA00004170"/>
    </source>
</evidence>
<reference evidence="8" key="1">
    <citation type="submission" date="2011-10" db="EMBL/GenBank/DDBJ databases">
        <authorList>
            <consortium name="Soft-shell Turtle Genome Consortium"/>
        </authorList>
    </citation>
    <scope>NUCLEOTIDE SEQUENCE [LARGE SCALE GENOMIC DNA]</scope>
    <source>
        <strain evidence="8">Daiwa-1</strain>
    </source>
</reference>
<sequence>MFGRDRPASLGHAQGAVPIHKVPGKVPTEPEQIVVSAGSTGRLDPQGQSCNVEIEAKEACDWLKAAGFPQYAQLFEDMQFPIDIKTVRKDHEFLDRDAIDSLYRRLNTLNKCAAMKVEISRQRKRSDESEDEEPCAISNKWAYERCSQRWSRLESVEGFPLKGPNSSVPDSPRHKSTGSEEISFSDQGEKHDASSIHSSTSGDSDIISFPKTFEDVETSTSSSRCSSSKLVSPDSTFSCSPSPSDFLNIISEEQLLDKPPHKKGKSFLKKMEKLRIRSSSVKRDARSKAKPIIGEPVLVEGLNEEKLKNLNCVDICDLSGSQIKKDSSYSPPTCSSSSQSENSSTVSTPSPVIKVRSYAKRGGVHAEDTDSSKLSLWNDVSEQNFRNEINLHANQMFHIPQGHKPGTFPKALTNSFLSPTDNSSVNWRTGSFHGCRRNRIRISAKESETPLSPLSCIDNRLSIYDNVPSIPVHLNKMEVPDVGDDDVFSELDNVMEHINGLRKLVNQWTEKFSDDGDSDFANDSTSPCPSSPKEIHLEIKQHSADKLADLPAADGKQNCNELDSPELIYVGDSEMASSFSHSNRHERRHWSTEETVNFESPSVQIDNQSAAHLNRIQKLALLKLTALMDKYSPSSKQGWNWTVPKFIRKIKTPDYKDKSVFGVPLLLNVQRTSYPLPKSILQAMQYLRSHFLDQVGLFRKSGVKSRILSLREMNENDPNNVTYEGQSAFDVADMVKQYFRDLPEPIFTSKLCESFLHIYQYLPKDQQFHAVQAAILLLPDENREALKILLFFLRDVVAFVEENQMTPTNIAVCLAPSLFHLNTLRRESSSSSRSSQRKYSLGKPDQRDLSENLAATQGLAHMIMECSRLFQMPDYCLDQCGDDLYEQNGLCEKATLTASVGHSMLISLENAMQDLLRDAKEKFKSWVTCPNLERVEVANKKVEDNYHVRLWKASTEIEVGPKVILQRILTEQHLWDPSLQQAKILETWDEETDVYHYTTEGMSPILPREYVVLRTWRTDPQNGTCILAATSIDSEGATLHGILAHVLLCQYLIEPVGSQKCKVTHVCRTDMRGRTTEWYNRVFGHMCAAELMRIKDSFKPLSAGTKETKI</sequence>